<evidence type="ECO:0000256" key="5">
    <source>
        <dbReference type="ARBA" id="ARBA00017303"/>
    </source>
</evidence>
<dbReference type="InterPro" id="IPR013780">
    <property type="entry name" value="Glyco_hydro_b"/>
</dbReference>
<accession>A0A7Y2LZH1</accession>
<dbReference type="InterPro" id="IPR017853">
    <property type="entry name" value="GH"/>
</dbReference>
<dbReference type="EC" id="3.2.1.1" evidence="4 12"/>
<dbReference type="GO" id="GO:0005975">
    <property type="term" value="P:carbohydrate metabolic process"/>
    <property type="evidence" value="ECO:0007669"/>
    <property type="project" value="InterPro"/>
</dbReference>
<dbReference type="SMART" id="SM00642">
    <property type="entry name" value="Aamy"/>
    <property type="match status" value="1"/>
</dbReference>
<dbReference type="Proteomes" id="UP000543598">
    <property type="component" value="Unassembled WGS sequence"/>
</dbReference>
<evidence type="ECO:0000256" key="10">
    <source>
        <dbReference type="ARBA" id="ARBA00023295"/>
    </source>
</evidence>
<reference evidence="16 17" key="1">
    <citation type="submission" date="2020-05" db="EMBL/GenBank/DDBJ databases">
        <title>MicrobeNet Type strains.</title>
        <authorList>
            <person name="Nicholson A.C."/>
        </authorList>
    </citation>
    <scope>NUCLEOTIDE SEQUENCE [LARGE SCALE GENOMIC DNA]</scope>
    <source>
        <strain evidence="16 17">JCM 14282</strain>
    </source>
</reference>
<dbReference type="SUPFAM" id="SSF51445">
    <property type="entry name" value="(Trans)glycosidases"/>
    <property type="match status" value="1"/>
</dbReference>
<dbReference type="PRINTS" id="PR00110">
    <property type="entry name" value="ALPHAAMYLASE"/>
</dbReference>
<protein>
    <recommendedName>
        <fullName evidence="5 12">Alpha-amylase</fullName>
        <ecNumber evidence="4 12">3.2.1.1</ecNumber>
    </recommendedName>
</protein>
<evidence type="ECO:0000256" key="1">
    <source>
        <dbReference type="ARBA" id="ARBA00000548"/>
    </source>
</evidence>
<dbReference type="PROSITE" id="PS51257">
    <property type="entry name" value="PROKAR_LIPOPROTEIN"/>
    <property type="match status" value="1"/>
</dbReference>
<evidence type="ECO:0000256" key="2">
    <source>
        <dbReference type="ARBA" id="ARBA00001913"/>
    </source>
</evidence>
<dbReference type="Pfam" id="PF00128">
    <property type="entry name" value="Alpha-amylase"/>
    <property type="match status" value="1"/>
</dbReference>
<dbReference type="Gene3D" id="3.20.20.80">
    <property type="entry name" value="Glycosidases"/>
    <property type="match status" value="1"/>
</dbReference>
<keyword evidence="8" id="KW-0106">Calcium</keyword>
<evidence type="ECO:0000259" key="14">
    <source>
        <dbReference type="SMART" id="SM00632"/>
    </source>
</evidence>
<comment type="cofactor">
    <cofactor evidence="2">
        <name>Ca(2+)</name>
        <dbReference type="ChEBI" id="CHEBI:29108"/>
    </cofactor>
</comment>
<dbReference type="GO" id="GO:0046872">
    <property type="term" value="F:metal ion binding"/>
    <property type="evidence" value="ECO:0007669"/>
    <property type="project" value="UniProtKB-KW"/>
</dbReference>
<name>A0A7Y2LZH1_9MICO</name>
<dbReference type="InterPro" id="IPR031319">
    <property type="entry name" value="A-amylase_C"/>
</dbReference>
<dbReference type="GO" id="GO:0004556">
    <property type="term" value="F:alpha-amylase activity"/>
    <property type="evidence" value="ECO:0007669"/>
    <property type="project" value="UniProtKB-UniRule"/>
</dbReference>
<comment type="similarity">
    <text evidence="3 11">Belongs to the glycosyl hydrolase 13 family.</text>
</comment>
<evidence type="ECO:0000259" key="15">
    <source>
        <dbReference type="SMART" id="SM00642"/>
    </source>
</evidence>
<proteinExistence type="inferred from homology"/>
<evidence type="ECO:0000313" key="16">
    <source>
        <dbReference type="EMBL" id="NNH03592.1"/>
    </source>
</evidence>
<dbReference type="SMART" id="SM00632">
    <property type="entry name" value="Aamy_C"/>
    <property type="match status" value="1"/>
</dbReference>
<evidence type="ECO:0000256" key="9">
    <source>
        <dbReference type="ARBA" id="ARBA00023277"/>
    </source>
</evidence>
<organism evidence="16 17">
    <name type="scientific">Microbacterium ulmi</name>
    <dbReference type="NCBI Taxonomy" id="179095"/>
    <lineage>
        <taxon>Bacteria</taxon>
        <taxon>Bacillati</taxon>
        <taxon>Actinomycetota</taxon>
        <taxon>Actinomycetes</taxon>
        <taxon>Micrococcales</taxon>
        <taxon>Microbacteriaceae</taxon>
        <taxon>Microbacterium</taxon>
    </lineage>
</organism>
<keyword evidence="13" id="KW-0732">Signal</keyword>
<evidence type="ECO:0000256" key="6">
    <source>
        <dbReference type="ARBA" id="ARBA00022723"/>
    </source>
</evidence>
<evidence type="ECO:0000256" key="12">
    <source>
        <dbReference type="RuleBase" id="RU361134"/>
    </source>
</evidence>
<dbReference type="SUPFAM" id="SSF51011">
    <property type="entry name" value="Glycosyl hydrolase domain"/>
    <property type="match status" value="1"/>
</dbReference>
<evidence type="ECO:0000256" key="13">
    <source>
        <dbReference type="SAM" id="SignalP"/>
    </source>
</evidence>
<evidence type="ECO:0000313" key="17">
    <source>
        <dbReference type="Proteomes" id="UP000543598"/>
    </source>
</evidence>
<dbReference type="RefSeq" id="WP_167035320.1">
    <property type="nucleotide sequence ID" value="NZ_BAAANA010000002.1"/>
</dbReference>
<gene>
    <name evidence="16" type="ORF">HLA99_06975</name>
</gene>
<dbReference type="PANTHER" id="PTHR43447">
    <property type="entry name" value="ALPHA-AMYLASE"/>
    <property type="match status" value="1"/>
</dbReference>
<keyword evidence="7 12" id="KW-0378">Hydrolase</keyword>
<dbReference type="InterPro" id="IPR006047">
    <property type="entry name" value="GH13_cat_dom"/>
</dbReference>
<feature type="signal peptide" evidence="13">
    <location>
        <begin position="1"/>
        <end position="23"/>
    </location>
</feature>
<dbReference type="Gene3D" id="2.60.40.1180">
    <property type="entry name" value="Golgi alpha-mannosidase II"/>
    <property type="match status" value="1"/>
</dbReference>
<dbReference type="CDD" id="cd11317">
    <property type="entry name" value="AmyAc_bac_euk_AmyA"/>
    <property type="match status" value="1"/>
</dbReference>
<evidence type="ECO:0000256" key="11">
    <source>
        <dbReference type="RuleBase" id="RU003615"/>
    </source>
</evidence>
<dbReference type="AlphaFoldDB" id="A0A7Y2LZH1"/>
<evidence type="ECO:0000256" key="8">
    <source>
        <dbReference type="ARBA" id="ARBA00022837"/>
    </source>
</evidence>
<keyword evidence="9 12" id="KW-0119">Carbohydrate metabolism</keyword>
<keyword evidence="17" id="KW-1185">Reference proteome</keyword>
<evidence type="ECO:0000256" key="7">
    <source>
        <dbReference type="ARBA" id="ARBA00022801"/>
    </source>
</evidence>
<dbReference type="EMBL" id="JABEMB010000007">
    <property type="protein sequence ID" value="NNH03592.1"/>
    <property type="molecule type" value="Genomic_DNA"/>
</dbReference>
<feature type="chain" id="PRO_5039534579" description="Alpha-amylase" evidence="13">
    <location>
        <begin position="24"/>
        <end position="493"/>
    </location>
</feature>
<feature type="domain" description="Glycosyl hydrolase family 13 catalytic" evidence="15">
    <location>
        <begin position="38"/>
        <end position="394"/>
    </location>
</feature>
<evidence type="ECO:0000256" key="3">
    <source>
        <dbReference type="ARBA" id="ARBA00008061"/>
    </source>
</evidence>
<dbReference type="InterPro" id="IPR006046">
    <property type="entry name" value="Alpha_amylase"/>
</dbReference>
<evidence type="ECO:0000256" key="4">
    <source>
        <dbReference type="ARBA" id="ARBA00012595"/>
    </source>
</evidence>
<sequence length="493" mass="51660">MPRPIRRLALAAAGALAASLALGGCSATIGTVEVGPPDVGVQLFQLPWTTVAQECEQNLGPAGFAWVLVSPAQESVTGDEWWTSYQPVSYRVESRLGTRAEFADMTARCREAGVAVIADAVVNHMTGQDAAGTGWAGSAYDHYSYPGLYAPEDFHHCGLTPNDDIADYGSREQVQTCELVNLADLDTSSPAVRERIGAYLDDLLSLGVAGVRIDAAKHIAAADVAAIVGGLPAGTRILSEVIRGGGEPVQPEEYTSFGEVFEFTYARDLAPQLRAGVLTDPDLSGERPLHVPSDRAVVFVDNHDTERGEAGVTYRDGDLYAMANALMLADDFGTPVVYSGYAFTDRDAGAPVDADGRVVAPVCAAGDAEVSALADGDRTCVHAWTAIRGMLEWRRVAASAPRLPGVDDGDAYGFEREGRAVVAVNPGADEERLAVPTTLPDGRYCDVVRAGPVVADTAPGCADDETVEVAGGSASFALAPGQTSAIHSLARLP</sequence>
<feature type="domain" description="Alpha-amylase C-terminal" evidence="14">
    <location>
        <begin position="406"/>
        <end position="491"/>
    </location>
</feature>
<keyword evidence="6" id="KW-0479">Metal-binding</keyword>
<comment type="catalytic activity">
    <reaction evidence="1 12">
        <text>Endohydrolysis of (1-&gt;4)-alpha-D-glucosidic linkages in polysaccharides containing three or more (1-&gt;4)-alpha-linked D-glucose units.</text>
        <dbReference type="EC" id="3.2.1.1"/>
    </reaction>
</comment>
<keyword evidence="10 12" id="KW-0326">Glycosidase</keyword>
<comment type="caution">
    <text evidence="16">The sequence shown here is derived from an EMBL/GenBank/DDBJ whole genome shotgun (WGS) entry which is preliminary data.</text>
</comment>